<protein>
    <recommendedName>
        <fullName evidence="1">DUF7788 domain-containing protein</fullName>
    </recommendedName>
</protein>
<name>A0AAV9EIZ8_ACOCL</name>
<dbReference type="EMBL" id="JAUJYO010000007">
    <property type="protein sequence ID" value="KAK1312795.1"/>
    <property type="molecule type" value="Genomic_DNA"/>
</dbReference>
<dbReference type="InterPro" id="IPR056690">
    <property type="entry name" value="DUF7788"/>
</dbReference>
<dbReference type="PANTHER" id="PTHR31373">
    <property type="entry name" value="OS06G0652100 PROTEIN"/>
    <property type="match status" value="1"/>
</dbReference>
<dbReference type="PIRSF" id="PIRSF015417">
    <property type="entry name" value="T31B5_30_vWA"/>
    <property type="match status" value="1"/>
</dbReference>
<evidence type="ECO:0000313" key="2">
    <source>
        <dbReference type="EMBL" id="KAK1312795.1"/>
    </source>
</evidence>
<sequence length="235" mass="26729">MDTDPTGNPCLDFFFHVVPDTPHETLISLLDSEGAAHDEVAELQWRRMVSELLEKGKLRSCISVCGMSWLMVGTKVRDVGVAMGMLVAELSEEPWKGNVITFGERPQLWRIEGETIEEKMSSLRRMERERMIKRVFVFRYMEFDEASVRPWETDYMAIKSKYEEMGYAVPEILFWNLRHSGATPVTSMEKGVALVSGFSKNMLKLFLEGDGVIDPVLIMDAAIAGEEYGELVVFD</sequence>
<reference evidence="2" key="1">
    <citation type="journal article" date="2023" name="Nat. Commun.">
        <title>Diploid and tetraploid genomes of Acorus and the evolution of monocots.</title>
        <authorList>
            <person name="Ma L."/>
            <person name="Liu K.W."/>
            <person name="Li Z."/>
            <person name="Hsiao Y.Y."/>
            <person name="Qi Y."/>
            <person name="Fu T."/>
            <person name="Tang G.D."/>
            <person name="Zhang D."/>
            <person name="Sun W.H."/>
            <person name="Liu D.K."/>
            <person name="Li Y."/>
            <person name="Chen G.Z."/>
            <person name="Liu X.D."/>
            <person name="Liao X.Y."/>
            <person name="Jiang Y.T."/>
            <person name="Yu X."/>
            <person name="Hao Y."/>
            <person name="Huang J."/>
            <person name="Zhao X.W."/>
            <person name="Ke S."/>
            <person name="Chen Y.Y."/>
            <person name="Wu W.L."/>
            <person name="Hsu J.L."/>
            <person name="Lin Y.F."/>
            <person name="Huang M.D."/>
            <person name="Li C.Y."/>
            <person name="Huang L."/>
            <person name="Wang Z.W."/>
            <person name="Zhao X."/>
            <person name="Zhong W.Y."/>
            <person name="Peng D.H."/>
            <person name="Ahmad S."/>
            <person name="Lan S."/>
            <person name="Zhang J.S."/>
            <person name="Tsai W.C."/>
            <person name="Van de Peer Y."/>
            <person name="Liu Z.J."/>
        </authorList>
    </citation>
    <scope>NUCLEOTIDE SEQUENCE</scope>
    <source>
        <strain evidence="2">CP</strain>
    </source>
</reference>
<dbReference type="AlphaFoldDB" id="A0AAV9EIZ8"/>
<dbReference type="PANTHER" id="PTHR31373:SF27">
    <property type="entry name" value="TROVE DOMAIN-CONTAINING PROTEIN"/>
    <property type="match status" value="1"/>
</dbReference>
<accession>A0AAV9EIZ8</accession>
<reference evidence="2" key="2">
    <citation type="submission" date="2023-06" db="EMBL/GenBank/DDBJ databases">
        <authorList>
            <person name="Ma L."/>
            <person name="Liu K.-W."/>
            <person name="Li Z."/>
            <person name="Hsiao Y.-Y."/>
            <person name="Qi Y."/>
            <person name="Fu T."/>
            <person name="Tang G."/>
            <person name="Zhang D."/>
            <person name="Sun W.-H."/>
            <person name="Liu D.-K."/>
            <person name="Li Y."/>
            <person name="Chen G.-Z."/>
            <person name="Liu X.-D."/>
            <person name="Liao X.-Y."/>
            <person name="Jiang Y.-T."/>
            <person name="Yu X."/>
            <person name="Hao Y."/>
            <person name="Huang J."/>
            <person name="Zhao X.-W."/>
            <person name="Ke S."/>
            <person name="Chen Y.-Y."/>
            <person name="Wu W.-L."/>
            <person name="Hsu J.-L."/>
            <person name="Lin Y.-F."/>
            <person name="Huang M.-D."/>
            <person name="Li C.-Y."/>
            <person name="Huang L."/>
            <person name="Wang Z.-W."/>
            <person name="Zhao X."/>
            <person name="Zhong W.-Y."/>
            <person name="Peng D.-H."/>
            <person name="Ahmad S."/>
            <person name="Lan S."/>
            <person name="Zhang J.-S."/>
            <person name="Tsai W.-C."/>
            <person name="Van De Peer Y."/>
            <person name="Liu Z.-J."/>
        </authorList>
    </citation>
    <scope>NUCLEOTIDE SEQUENCE</scope>
    <source>
        <strain evidence="2">CP</strain>
        <tissue evidence="2">Leaves</tissue>
    </source>
</reference>
<proteinExistence type="predicted"/>
<evidence type="ECO:0000313" key="3">
    <source>
        <dbReference type="Proteomes" id="UP001180020"/>
    </source>
</evidence>
<dbReference type="Proteomes" id="UP001180020">
    <property type="component" value="Unassembled WGS sequence"/>
</dbReference>
<evidence type="ECO:0000259" key="1">
    <source>
        <dbReference type="Pfam" id="PF25043"/>
    </source>
</evidence>
<gene>
    <name evidence="2" type="ORF">QJS10_CPA07g00269</name>
</gene>
<feature type="domain" description="DUF7788" evidence="1">
    <location>
        <begin position="125"/>
        <end position="214"/>
    </location>
</feature>
<dbReference type="InterPro" id="IPR011205">
    <property type="entry name" value="UCP015417_vWA"/>
</dbReference>
<comment type="caution">
    <text evidence="2">The sequence shown here is derived from an EMBL/GenBank/DDBJ whole genome shotgun (WGS) entry which is preliminary data.</text>
</comment>
<dbReference type="Pfam" id="PF25043">
    <property type="entry name" value="DUF7788"/>
    <property type="match status" value="1"/>
</dbReference>
<organism evidence="2 3">
    <name type="scientific">Acorus calamus</name>
    <name type="common">Sweet flag</name>
    <dbReference type="NCBI Taxonomy" id="4465"/>
    <lineage>
        <taxon>Eukaryota</taxon>
        <taxon>Viridiplantae</taxon>
        <taxon>Streptophyta</taxon>
        <taxon>Embryophyta</taxon>
        <taxon>Tracheophyta</taxon>
        <taxon>Spermatophyta</taxon>
        <taxon>Magnoliopsida</taxon>
        <taxon>Liliopsida</taxon>
        <taxon>Acoraceae</taxon>
        <taxon>Acorus</taxon>
    </lineage>
</organism>
<keyword evidence="3" id="KW-1185">Reference proteome</keyword>